<keyword evidence="1" id="KW-0175">Coiled coil</keyword>
<protein>
    <submittedName>
        <fullName evidence="2">Uncharacterized protein</fullName>
    </submittedName>
</protein>
<organism evidence="2 3">
    <name type="scientific">Nannocystis pusilla</name>
    <dbReference type="NCBI Taxonomy" id="889268"/>
    <lineage>
        <taxon>Bacteria</taxon>
        <taxon>Pseudomonadati</taxon>
        <taxon>Myxococcota</taxon>
        <taxon>Polyangia</taxon>
        <taxon>Nannocystales</taxon>
        <taxon>Nannocystaceae</taxon>
        <taxon>Nannocystis</taxon>
    </lineage>
</organism>
<dbReference type="Proteomes" id="UP001139031">
    <property type="component" value="Unassembled WGS sequence"/>
</dbReference>
<evidence type="ECO:0000313" key="2">
    <source>
        <dbReference type="EMBL" id="MBZ5715639.1"/>
    </source>
</evidence>
<dbReference type="EMBL" id="JAIRAU010000057">
    <property type="protein sequence ID" value="MBZ5715639.1"/>
    <property type="molecule type" value="Genomic_DNA"/>
</dbReference>
<dbReference type="RefSeq" id="WP_224197377.1">
    <property type="nucleotide sequence ID" value="NZ_JAIRAU010000057.1"/>
</dbReference>
<accession>A0ABS7U5A6</accession>
<keyword evidence="3" id="KW-1185">Reference proteome</keyword>
<evidence type="ECO:0000256" key="1">
    <source>
        <dbReference type="SAM" id="Coils"/>
    </source>
</evidence>
<name>A0ABS7U5A6_9BACT</name>
<evidence type="ECO:0000313" key="3">
    <source>
        <dbReference type="Proteomes" id="UP001139031"/>
    </source>
</evidence>
<gene>
    <name evidence="2" type="ORF">K7C98_40965</name>
</gene>
<sequence>MPALPLHMLVQQLLLGRTEGLSGPQLAAFLSGWTSVLELLRRPELCVPDAAPEVHEALRSLAEQIERAQAEILSDDDDSDL</sequence>
<reference evidence="2" key="1">
    <citation type="submission" date="2021-08" db="EMBL/GenBank/DDBJ databases">
        <authorList>
            <person name="Stevens D.C."/>
        </authorList>
    </citation>
    <scope>NUCLEOTIDE SEQUENCE</scope>
    <source>
        <strain evidence="2">DSM 53165</strain>
    </source>
</reference>
<comment type="caution">
    <text evidence="2">The sequence shown here is derived from an EMBL/GenBank/DDBJ whole genome shotgun (WGS) entry which is preliminary data.</text>
</comment>
<feature type="coiled-coil region" evidence="1">
    <location>
        <begin position="51"/>
        <end position="78"/>
    </location>
</feature>
<proteinExistence type="predicted"/>